<sequence>MNFKLTKTIPNTALQTEKQFESVFREYFVRLCCFADRYTNNAEESKEVVQDVFLKVWNKRDLLPLDDDLKFYLFRSVKNACLNMLQHKRVVDKFQSVLYLLYAANEKDNMVVQSLEAAELQDEINAAIAGLPSECRRIFLLSRESGLKYAEIAEELNISVKTVETQMSRALSCLRSSLKDYL</sequence>
<dbReference type="Pfam" id="PF04542">
    <property type="entry name" value="Sigma70_r2"/>
    <property type="match status" value="1"/>
</dbReference>
<dbReference type="EMBL" id="QAAD01000004">
    <property type="protein sequence ID" value="PTN09522.1"/>
    <property type="molecule type" value="Genomic_DNA"/>
</dbReference>
<dbReference type="InterPro" id="IPR013325">
    <property type="entry name" value="RNA_pol_sigma_r2"/>
</dbReference>
<dbReference type="Pfam" id="PF08281">
    <property type="entry name" value="Sigma70_r4_2"/>
    <property type="match status" value="1"/>
</dbReference>
<evidence type="ECO:0000256" key="4">
    <source>
        <dbReference type="ARBA" id="ARBA00023163"/>
    </source>
</evidence>
<name>A0A2T5C423_9BACT</name>
<feature type="domain" description="RNA polymerase sigma factor 70 region 4 type 2" evidence="6">
    <location>
        <begin position="122"/>
        <end position="174"/>
    </location>
</feature>
<dbReference type="Proteomes" id="UP000243525">
    <property type="component" value="Unassembled WGS sequence"/>
</dbReference>
<evidence type="ECO:0000256" key="2">
    <source>
        <dbReference type="ARBA" id="ARBA00023015"/>
    </source>
</evidence>
<dbReference type="Gene3D" id="1.10.10.10">
    <property type="entry name" value="Winged helix-like DNA-binding domain superfamily/Winged helix DNA-binding domain"/>
    <property type="match status" value="1"/>
</dbReference>
<comment type="caution">
    <text evidence="7">The sequence shown here is derived from an EMBL/GenBank/DDBJ whole genome shotgun (WGS) entry which is preliminary data.</text>
</comment>
<protein>
    <submittedName>
        <fullName evidence="7">RNA polymerase sigma-70 factor (ECF subfamily)</fullName>
    </submittedName>
</protein>
<gene>
    <name evidence="7" type="ORF">C8N47_10467</name>
</gene>
<dbReference type="SUPFAM" id="SSF88659">
    <property type="entry name" value="Sigma3 and sigma4 domains of RNA polymerase sigma factors"/>
    <property type="match status" value="1"/>
</dbReference>
<evidence type="ECO:0000259" key="5">
    <source>
        <dbReference type="Pfam" id="PF04542"/>
    </source>
</evidence>
<accession>A0A2T5C423</accession>
<comment type="similarity">
    <text evidence="1">Belongs to the sigma-70 factor family. ECF subfamily.</text>
</comment>
<dbReference type="InterPro" id="IPR013249">
    <property type="entry name" value="RNA_pol_sigma70_r4_t2"/>
</dbReference>
<dbReference type="InterPro" id="IPR013324">
    <property type="entry name" value="RNA_pol_sigma_r3/r4-like"/>
</dbReference>
<keyword evidence="2" id="KW-0805">Transcription regulation</keyword>
<organism evidence="7 8">
    <name type="scientific">Mangrovibacterium marinum</name>
    <dbReference type="NCBI Taxonomy" id="1639118"/>
    <lineage>
        <taxon>Bacteria</taxon>
        <taxon>Pseudomonadati</taxon>
        <taxon>Bacteroidota</taxon>
        <taxon>Bacteroidia</taxon>
        <taxon>Marinilabiliales</taxon>
        <taxon>Prolixibacteraceae</taxon>
        <taxon>Mangrovibacterium</taxon>
    </lineage>
</organism>
<dbReference type="NCBIfam" id="TIGR02985">
    <property type="entry name" value="Sig70_bacteroi1"/>
    <property type="match status" value="1"/>
</dbReference>
<dbReference type="InterPro" id="IPR007627">
    <property type="entry name" value="RNA_pol_sigma70_r2"/>
</dbReference>
<evidence type="ECO:0000313" key="8">
    <source>
        <dbReference type="Proteomes" id="UP000243525"/>
    </source>
</evidence>
<keyword evidence="4" id="KW-0804">Transcription</keyword>
<evidence type="ECO:0000313" key="7">
    <source>
        <dbReference type="EMBL" id="PTN09522.1"/>
    </source>
</evidence>
<dbReference type="GO" id="GO:0003677">
    <property type="term" value="F:DNA binding"/>
    <property type="evidence" value="ECO:0007669"/>
    <property type="project" value="InterPro"/>
</dbReference>
<proteinExistence type="inferred from homology"/>
<dbReference type="NCBIfam" id="TIGR02937">
    <property type="entry name" value="sigma70-ECF"/>
    <property type="match status" value="1"/>
</dbReference>
<dbReference type="Gene3D" id="1.10.1740.10">
    <property type="match status" value="1"/>
</dbReference>
<keyword evidence="3" id="KW-0731">Sigma factor</keyword>
<keyword evidence="8" id="KW-1185">Reference proteome</keyword>
<dbReference type="PANTHER" id="PTHR43133">
    <property type="entry name" value="RNA POLYMERASE ECF-TYPE SIGMA FACTO"/>
    <property type="match status" value="1"/>
</dbReference>
<dbReference type="CDD" id="cd06171">
    <property type="entry name" value="Sigma70_r4"/>
    <property type="match status" value="1"/>
</dbReference>
<dbReference type="OrthoDB" id="1453134at2"/>
<dbReference type="InterPro" id="IPR039425">
    <property type="entry name" value="RNA_pol_sigma-70-like"/>
</dbReference>
<dbReference type="SUPFAM" id="SSF88946">
    <property type="entry name" value="Sigma2 domain of RNA polymerase sigma factors"/>
    <property type="match status" value="1"/>
</dbReference>
<dbReference type="InterPro" id="IPR036388">
    <property type="entry name" value="WH-like_DNA-bd_sf"/>
</dbReference>
<evidence type="ECO:0000256" key="1">
    <source>
        <dbReference type="ARBA" id="ARBA00010641"/>
    </source>
</evidence>
<dbReference type="GO" id="GO:0006352">
    <property type="term" value="P:DNA-templated transcription initiation"/>
    <property type="evidence" value="ECO:0007669"/>
    <property type="project" value="InterPro"/>
</dbReference>
<dbReference type="PANTHER" id="PTHR43133:SF46">
    <property type="entry name" value="RNA POLYMERASE SIGMA-70 FACTOR ECF SUBFAMILY"/>
    <property type="match status" value="1"/>
</dbReference>
<dbReference type="InterPro" id="IPR014284">
    <property type="entry name" value="RNA_pol_sigma-70_dom"/>
</dbReference>
<evidence type="ECO:0000259" key="6">
    <source>
        <dbReference type="Pfam" id="PF08281"/>
    </source>
</evidence>
<dbReference type="RefSeq" id="WP_107821431.1">
    <property type="nucleotide sequence ID" value="NZ_QAAD01000004.1"/>
</dbReference>
<dbReference type="GO" id="GO:0016987">
    <property type="term" value="F:sigma factor activity"/>
    <property type="evidence" value="ECO:0007669"/>
    <property type="project" value="UniProtKB-KW"/>
</dbReference>
<evidence type="ECO:0000256" key="3">
    <source>
        <dbReference type="ARBA" id="ARBA00023082"/>
    </source>
</evidence>
<reference evidence="7 8" key="1">
    <citation type="submission" date="2018-04" db="EMBL/GenBank/DDBJ databases">
        <title>Genomic Encyclopedia of Archaeal and Bacterial Type Strains, Phase II (KMG-II): from individual species to whole genera.</title>
        <authorList>
            <person name="Goeker M."/>
        </authorList>
    </citation>
    <scope>NUCLEOTIDE SEQUENCE [LARGE SCALE GENOMIC DNA]</scope>
    <source>
        <strain evidence="7 8">DSM 28823</strain>
    </source>
</reference>
<feature type="domain" description="RNA polymerase sigma-70 region 2" evidence="5">
    <location>
        <begin position="24"/>
        <end position="88"/>
    </location>
</feature>
<dbReference type="InterPro" id="IPR014327">
    <property type="entry name" value="RNA_pol_sigma70_bacteroid"/>
</dbReference>
<dbReference type="AlphaFoldDB" id="A0A2T5C423"/>